<reference evidence="1 2" key="1">
    <citation type="submission" date="2015-04" db="EMBL/GenBank/DDBJ databases">
        <title>Complete genome sequence of Schizopora paradoxa KUC8140, a cosmopolitan wood degrader in East Asia.</title>
        <authorList>
            <consortium name="DOE Joint Genome Institute"/>
            <person name="Min B."/>
            <person name="Park H."/>
            <person name="Jang Y."/>
            <person name="Kim J.-J."/>
            <person name="Kim K.H."/>
            <person name="Pangilinan J."/>
            <person name="Lipzen A."/>
            <person name="Riley R."/>
            <person name="Grigoriev I.V."/>
            <person name="Spatafora J.W."/>
            <person name="Choi I.-G."/>
        </authorList>
    </citation>
    <scope>NUCLEOTIDE SEQUENCE [LARGE SCALE GENOMIC DNA]</scope>
    <source>
        <strain evidence="1 2">KUC8140</strain>
    </source>
</reference>
<dbReference type="AlphaFoldDB" id="A0A0H2RSQ1"/>
<organism evidence="1 2">
    <name type="scientific">Schizopora paradoxa</name>
    <dbReference type="NCBI Taxonomy" id="27342"/>
    <lineage>
        <taxon>Eukaryota</taxon>
        <taxon>Fungi</taxon>
        <taxon>Dikarya</taxon>
        <taxon>Basidiomycota</taxon>
        <taxon>Agaricomycotina</taxon>
        <taxon>Agaricomycetes</taxon>
        <taxon>Hymenochaetales</taxon>
        <taxon>Schizoporaceae</taxon>
        <taxon>Schizopora</taxon>
    </lineage>
</organism>
<protein>
    <submittedName>
        <fullName evidence="1">Uncharacterized protein</fullName>
    </submittedName>
</protein>
<evidence type="ECO:0000313" key="1">
    <source>
        <dbReference type="EMBL" id="KLO15000.1"/>
    </source>
</evidence>
<sequence length="522" mass="59377">MTGWKQMVPERHRKPHLPAELILSIADYLRWEQQYDERLDLDCVDYLSLRTMADAFSAIEGMEEALLRKVPLVLFTAQTTKQGKERILWEKIFRDMPASRREVIGTSPRFCYIDNSKAISHIHPREEVHLVLATDRHITPQASQSLLKCLGDVHLTVLCYRHLYNGFQRNPSKLFNSTFLSRTSSITLEIVDMPWNRANESTPLSLDFIEKSSSAPKQINIPFSSVGTDLLSLAPYLIFLEFNSTNVITMESLAKLSKTLYPIRLSLQSLRLSCQPTPWGSARRLHGLHTEFVIDLPSLQELVLDTLSGDDLFAFVFLGNLECPSLTSLVIRTALLSSSYDDRNNNRNNLDKQEKLVEMICAKFPRLKRLAYSPITSVTIHDEFLAVFSSGRNELSSLDALTKAQVADDDQTTSTRLLPNLEVLELTLTPLTLEWLLSFVSARMLSPDVANIQTIFLTGIPKDLEEKDENFNPPWLSMVPHSESINLEPLRLLVPEALETDGRLEVREEFKLLALCTYIKNT</sequence>
<gene>
    <name evidence="1" type="ORF">SCHPADRAFT_888881</name>
</gene>
<dbReference type="SUPFAM" id="SSF52047">
    <property type="entry name" value="RNI-like"/>
    <property type="match status" value="1"/>
</dbReference>
<dbReference type="Proteomes" id="UP000053477">
    <property type="component" value="Unassembled WGS sequence"/>
</dbReference>
<dbReference type="InParanoid" id="A0A0H2RSQ1"/>
<keyword evidence="2" id="KW-1185">Reference proteome</keyword>
<accession>A0A0H2RSQ1</accession>
<name>A0A0H2RSQ1_9AGAM</name>
<proteinExistence type="predicted"/>
<dbReference type="EMBL" id="KQ085936">
    <property type="protein sequence ID" value="KLO15000.1"/>
    <property type="molecule type" value="Genomic_DNA"/>
</dbReference>
<evidence type="ECO:0000313" key="2">
    <source>
        <dbReference type="Proteomes" id="UP000053477"/>
    </source>
</evidence>